<evidence type="ECO:0000313" key="1">
    <source>
        <dbReference type="EMBL" id="OYR88953.1"/>
    </source>
</evidence>
<accession>A0A256LHT6</accession>
<evidence type="ECO:0000313" key="4">
    <source>
        <dbReference type="Proteomes" id="UP000216316"/>
    </source>
</evidence>
<comment type="caution">
    <text evidence="2">The sequence shown here is derived from an EMBL/GenBank/DDBJ whole genome shotgun (WGS) entry which is preliminary data.</text>
</comment>
<dbReference type="Proteomes" id="UP000216316">
    <property type="component" value="Unassembled WGS sequence"/>
</dbReference>
<reference evidence="1 4" key="2">
    <citation type="submission" date="2017-05" db="EMBL/GenBank/DDBJ databases">
        <authorList>
            <person name="Lin X.B."/>
            <person name="Stothard P."/>
            <person name="Tasseva G."/>
            <person name="Walter J."/>
        </authorList>
    </citation>
    <scope>NUCLEOTIDE SEQUENCE [LARGE SCALE GENOMIC DNA]</scope>
    <source>
        <strain evidence="1 4">609u</strain>
    </source>
</reference>
<evidence type="ECO:0000313" key="2">
    <source>
        <dbReference type="EMBL" id="OYR93009.1"/>
    </source>
</evidence>
<dbReference type="Proteomes" id="UP000215828">
    <property type="component" value="Unassembled WGS sequence"/>
</dbReference>
<keyword evidence="4" id="KW-1185">Reference proteome</keyword>
<organism evidence="2 3">
    <name type="scientific">Lactobacillus taiwanensis</name>
    <dbReference type="NCBI Taxonomy" id="508451"/>
    <lineage>
        <taxon>Bacteria</taxon>
        <taxon>Bacillati</taxon>
        <taxon>Bacillota</taxon>
        <taxon>Bacilli</taxon>
        <taxon>Lactobacillales</taxon>
        <taxon>Lactobacillaceae</taxon>
        <taxon>Lactobacillus</taxon>
    </lineage>
</organism>
<dbReference type="EMBL" id="NGNX01000005">
    <property type="protein sequence ID" value="OYR93009.1"/>
    <property type="molecule type" value="Genomic_DNA"/>
</dbReference>
<evidence type="ECO:0000313" key="3">
    <source>
        <dbReference type="Proteomes" id="UP000215828"/>
    </source>
</evidence>
<proteinExistence type="predicted"/>
<protein>
    <submittedName>
        <fullName evidence="2">Uncharacterized protein</fullName>
    </submittedName>
</protein>
<name>A0A256LHT6_9LACO</name>
<gene>
    <name evidence="1" type="ORF">CBF53_01195</name>
    <name evidence="2" type="ORF">CBF70_02060</name>
</gene>
<dbReference type="AlphaFoldDB" id="A0A256LHT6"/>
<sequence>MLYQNACQEFYKALRNGNVKRMSLEEYARRRHVLHIRKPRKNPELTKDERLALISQARFFPKLGLTYERNEFGEVDRVYYIR</sequence>
<reference evidence="2 3" key="1">
    <citation type="submission" date="2017-04" db="EMBL/GenBank/DDBJ databases">
        <authorList>
            <person name="Afonso C.L."/>
            <person name="Miller P.J."/>
            <person name="Scott M.A."/>
            <person name="Spackman E."/>
            <person name="Goraichik I."/>
            <person name="Dimitrov K.M."/>
            <person name="Suarez D.L."/>
            <person name="Swayne D.E."/>
        </authorList>
    </citation>
    <scope>NUCLEOTIDE SEQUENCE [LARGE SCALE GENOMIC DNA]</scope>
    <source>
        <strain evidence="2 3">609q</strain>
    </source>
</reference>
<dbReference type="EMBL" id="NGNV01000003">
    <property type="protein sequence ID" value="OYR88953.1"/>
    <property type="molecule type" value="Genomic_DNA"/>
</dbReference>
<reference evidence="3 4" key="3">
    <citation type="submission" date="2017-09" db="EMBL/GenBank/DDBJ databases">
        <title>Tripartite evolution among Lactobacillus johnsonii, Lactobacillus taiwanensis, Lactobacillus reuteri and their rodent host.</title>
        <authorList>
            <person name="Wang T."/>
            <person name="Knowles S."/>
            <person name="Cheng C."/>
        </authorList>
    </citation>
    <scope>NUCLEOTIDE SEQUENCE [LARGE SCALE GENOMIC DNA]</scope>
    <source>
        <strain evidence="2 3">609q</strain>
        <strain evidence="1 4">609u</strain>
    </source>
</reference>